<dbReference type="Pfam" id="PF00535">
    <property type="entry name" value="Glycos_transf_2"/>
    <property type="match status" value="1"/>
</dbReference>
<dbReference type="Gene3D" id="3.90.550.10">
    <property type="entry name" value="Spore Coat Polysaccharide Biosynthesis Protein SpsA, Chain A"/>
    <property type="match status" value="1"/>
</dbReference>
<reference evidence="2 3" key="1">
    <citation type="journal article" date="2009" name="Biosci. Biotechnol. Biochem.">
        <title>WeGAS: a web-based microbial genome annotation system.</title>
        <authorList>
            <person name="Lee D."/>
            <person name="Seo H."/>
            <person name="Park C."/>
            <person name="Park K."/>
        </authorList>
    </citation>
    <scope>NUCLEOTIDE SEQUENCE [LARGE SCALE GENOMIC DNA]</scope>
    <source>
        <strain evidence="3">ATCC 49049 / DSM 4359 / NBRC 107923 / NS-E</strain>
    </source>
</reference>
<dbReference type="AlphaFoldDB" id="B9KB06"/>
<evidence type="ECO:0000313" key="2">
    <source>
        <dbReference type="EMBL" id="ACM22202.1"/>
    </source>
</evidence>
<dbReference type="STRING" id="309803.CTN_0026"/>
<gene>
    <name evidence="2" type="ordered locus">CTN_0026</name>
</gene>
<evidence type="ECO:0000313" key="3">
    <source>
        <dbReference type="Proteomes" id="UP000000445"/>
    </source>
</evidence>
<organism evidence="2 3">
    <name type="scientific">Thermotoga neapolitana (strain ATCC 49049 / DSM 4359 / NBRC 107923 / NS-E)</name>
    <dbReference type="NCBI Taxonomy" id="309803"/>
    <lineage>
        <taxon>Bacteria</taxon>
        <taxon>Thermotogati</taxon>
        <taxon>Thermotogota</taxon>
        <taxon>Thermotogae</taxon>
        <taxon>Thermotogales</taxon>
        <taxon>Thermotogaceae</taxon>
        <taxon>Thermotoga</taxon>
    </lineage>
</organism>
<dbReference type="KEGG" id="tna:CTN_0026"/>
<evidence type="ECO:0000259" key="1">
    <source>
        <dbReference type="Pfam" id="PF00535"/>
    </source>
</evidence>
<dbReference type="CAZy" id="GT2">
    <property type="family name" value="Glycosyltransferase Family 2"/>
</dbReference>
<keyword evidence="3" id="KW-1185">Reference proteome</keyword>
<sequence>MNNSDLDISIISLTWNSEKYVKKFLDSILEDLKESGLSYEVIIIDNGSKDSTLKILEEYRSREPNFIYIPLGKNTGTTFSRNIGIRIARGKYIGILDSDTMVPKGTIKKIIDAFQEIPSNRIGIIHPKLVYPDGTFQESARRFPTFWIKVARLMGWERIRKKLESIEEVLNEKITTVDYAISAAWFLKRSVFDEVGLLDEKIFYAPEDAEFCARLWRKGYEVWYYPKVTIIHDAQRITKKKPFSKLGILHILGLLRFWVKHHRILS</sequence>
<feature type="domain" description="Glycosyltransferase 2-like" evidence="1">
    <location>
        <begin position="9"/>
        <end position="120"/>
    </location>
</feature>
<accession>B9KB06</accession>
<proteinExistence type="predicted"/>
<dbReference type="PANTHER" id="PTHR43179">
    <property type="entry name" value="RHAMNOSYLTRANSFERASE WBBL"/>
    <property type="match status" value="1"/>
</dbReference>
<dbReference type="PANTHER" id="PTHR43179:SF7">
    <property type="entry name" value="RHAMNOSYLTRANSFERASE WBBL"/>
    <property type="match status" value="1"/>
</dbReference>
<dbReference type="CDD" id="cd04186">
    <property type="entry name" value="GT_2_like_c"/>
    <property type="match status" value="1"/>
</dbReference>
<dbReference type="InterPro" id="IPR029044">
    <property type="entry name" value="Nucleotide-diphossugar_trans"/>
</dbReference>
<dbReference type="InterPro" id="IPR001173">
    <property type="entry name" value="Glyco_trans_2-like"/>
</dbReference>
<dbReference type="EMBL" id="CP000916">
    <property type="protein sequence ID" value="ACM22202.1"/>
    <property type="molecule type" value="Genomic_DNA"/>
</dbReference>
<dbReference type="SUPFAM" id="SSF53448">
    <property type="entry name" value="Nucleotide-diphospho-sugar transferases"/>
    <property type="match status" value="1"/>
</dbReference>
<protein>
    <recommendedName>
        <fullName evidence="1">Glycosyltransferase 2-like domain-containing protein</fullName>
    </recommendedName>
</protein>
<name>B9KB06_THENN</name>
<dbReference type="HOGENOM" id="CLU_023845_0_5_0"/>
<dbReference type="eggNOG" id="COG1216">
    <property type="taxonomic scope" value="Bacteria"/>
</dbReference>
<dbReference type="Proteomes" id="UP000000445">
    <property type="component" value="Chromosome"/>
</dbReference>